<reference evidence="2 3" key="1">
    <citation type="submission" date="2018-06" db="EMBL/GenBank/DDBJ databases">
        <title>Comparative genomics reveals the genomic features of Rhizophagus irregularis, R. cerebriforme, R. diaphanum and Gigaspora rosea, and their symbiotic lifestyle signature.</title>
        <authorList>
            <person name="Morin E."/>
            <person name="San Clemente H."/>
            <person name="Chen E.C.H."/>
            <person name="De La Providencia I."/>
            <person name="Hainaut M."/>
            <person name="Kuo A."/>
            <person name="Kohler A."/>
            <person name="Murat C."/>
            <person name="Tang N."/>
            <person name="Roy S."/>
            <person name="Loubradou J."/>
            <person name="Henrissat B."/>
            <person name="Grigoriev I.V."/>
            <person name="Corradi N."/>
            <person name="Roux C."/>
            <person name="Martin F.M."/>
        </authorList>
    </citation>
    <scope>NUCLEOTIDE SEQUENCE [LARGE SCALE GENOMIC DNA]</scope>
    <source>
        <strain evidence="2 3">DAOM 227022</strain>
    </source>
</reference>
<protein>
    <submittedName>
        <fullName evidence="2">Uncharacterized protein</fullName>
    </submittedName>
</protein>
<accession>A0A397SJR0</accession>
<keyword evidence="3" id="KW-1185">Reference proteome</keyword>
<gene>
    <name evidence="2" type="ORF">C1645_829563</name>
</gene>
<evidence type="ECO:0000313" key="3">
    <source>
        <dbReference type="Proteomes" id="UP000265703"/>
    </source>
</evidence>
<feature type="compositionally biased region" description="Polar residues" evidence="1">
    <location>
        <begin position="1"/>
        <end position="10"/>
    </location>
</feature>
<dbReference type="Proteomes" id="UP000265703">
    <property type="component" value="Unassembled WGS sequence"/>
</dbReference>
<dbReference type="EMBL" id="QKYT01000374">
    <property type="protein sequence ID" value="RIA86268.1"/>
    <property type="molecule type" value="Genomic_DNA"/>
</dbReference>
<proteinExistence type="predicted"/>
<evidence type="ECO:0000256" key="1">
    <source>
        <dbReference type="SAM" id="MobiDB-lite"/>
    </source>
</evidence>
<feature type="region of interest" description="Disordered" evidence="1">
    <location>
        <begin position="1"/>
        <end position="24"/>
    </location>
</feature>
<name>A0A397SJR0_9GLOM</name>
<organism evidence="2 3">
    <name type="scientific">Glomus cerebriforme</name>
    <dbReference type="NCBI Taxonomy" id="658196"/>
    <lineage>
        <taxon>Eukaryota</taxon>
        <taxon>Fungi</taxon>
        <taxon>Fungi incertae sedis</taxon>
        <taxon>Mucoromycota</taxon>
        <taxon>Glomeromycotina</taxon>
        <taxon>Glomeromycetes</taxon>
        <taxon>Glomerales</taxon>
        <taxon>Glomeraceae</taxon>
        <taxon>Glomus</taxon>
    </lineage>
</organism>
<dbReference type="AlphaFoldDB" id="A0A397SJR0"/>
<feature type="compositionally biased region" description="Basic residues" evidence="1">
    <location>
        <begin position="14"/>
        <end position="24"/>
    </location>
</feature>
<comment type="caution">
    <text evidence="2">The sequence shown here is derived from an EMBL/GenBank/DDBJ whole genome shotgun (WGS) entry which is preliminary data.</text>
</comment>
<evidence type="ECO:0000313" key="2">
    <source>
        <dbReference type="EMBL" id="RIA86268.1"/>
    </source>
</evidence>
<sequence length="110" mass="12414">MDTSSSNNTLIKKANNKKKKKSKQKTKLIVSTEVIQSHILIDMLVDVPEHTTITSEMLMTNENIIAHSILISQEILDIIFNEIISELIDMIINQLDSTHLSETLPISPMD</sequence>